<reference evidence="2" key="1">
    <citation type="journal article" date="2022" name="bioRxiv">
        <title>Sequencing and chromosome-scale assembly of the giantPleurodeles waltlgenome.</title>
        <authorList>
            <person name="Brown T."/>
            <person name="Elewa A."/>
            <person name="Iarovenko S."/>
            <person name="Subramanian E."/>
            <person name="Araus A.J."/>
            <person name="Petzold A."/>
            <person name="Susuki M."/>
            <person name="Suzuki K.-i.T."/>
            <person name="Hayashi T."/>
            <person name="Toyoda A."/>
            <person name="Oliveira C."/>
            <person name="Osipova E."/>
            <person name="Leigh N.D."/>
            <person name="Simon A."/>
            <person name="Yun M.H."/>
        </authorList>
    </citation>
    <scope>NUCLEOTIDE SEQUENCE</scope>
    <source>
        <strain evidence="2">20211129_DDA</strain>
        <tissue evidence="2">Liver</tissue>
    </source>
</reference>
<name>A0AAV7VH99_PLEWA</name>
<evidence type="ECO:0000256" key="1">
    <source>
        <dbReference type="SAM" id="MobiDB-lite"/>
    </source>
</evidence>
<organism evidence="2 3">
    <name type="scientific">Pleurodeles waltl</name>
    <name type="common">Iberian ribbed newt</name>
    <dbReference type="NCBI Taxonomy" id="8319"/>
    <lineage>
        <taxon>Eukaryota</taxon>
        <taxon>Metazoa</taxon>
        <taxon>Chordata</taxon>
        <taxon>Craniata</taxon>
        <taxon>Vertebrata</taxon>
        <taxon>Euteleostomi</taxon>
        <taxon>Amphibia</taxon>
        <taxon>Batrachia</taxon>
        <taxon>Caudata</taxon>
        <taxon>Salamandroidea</taxon>
        <taxon>Salamandridae</taxon>
        <taxon>Pleurodelinae</taxon>
        <taxon>Pleurodeles</taxon>
    </lineage>
</organism>
<gene>
    <name evidence="2" type="ORF">NDU88_003381</name>
</gene>
<comment type="caution">
    <text evidence="2">The sequence shown here is derived from an EMBL/GenBank/DDBJ whole genome shotgun (WGS) entry which is preliminary data.</text>
</comment>
<protein>
    <submittedName>
        <fullName evidence="2">Uncharacterized protein</fullName>
    </submittedName>
</protein>
<evidence type="ECO:0000313" key="2">
    <source>
        <dbReference type="EMBL" id="KAJ1199547.1"/>
    </source>
</evidence>
<keyword evidence="3" id="KW-1185">Reference proteome</keyword>
<dbReference type="EMBL" id="JANPWB010000003">
    <property type="protein sequence ID" value="KAJ1199547.1"/>
    <property type="molecule type" value="Genomic_DNA"/>
</dbReference>
<sequence>MILRALCKSRAIICRATAKNEDLEKALRYYEDRRVEKEASSSEGEPVEVEKDALAPENEGEEDETAAVNLFLDPFTCGK</sequence>
<feature type="region of interest" description="Disordered" evidence="1">
    <location>
        <begin position="34"/>
        <end position="63"/>
    </location>
</feature>
<proteinExistence type="predicted"/>
<evidence type="ECO:0000313" key="3">
    <source>
        <dbReference type="Proteomes" id="UP001066276"/>
    </source>
</evidence>
<dbReference type="Proteomes" id="UP001066276">
    <property type="component" value="Chromosome 2_1"/>
</dbReference>
<dbReference type="AlphaFoldDB" id="A0AAV7VH99"/>
<accession>A0AAV7VH99</accession>